<dbReference type="GO" id="GO:0071037">
    <property type="term" value="P:nuclear polyadenylation-dependent snRNA catabolic process"/>
    <property type="evidence" value="ECO:0007669"/>
    <property type="project" value="TreeGrafter"/>
</dbReference>
<dbReference type="VEuPathDB" id="ToxoDB:EPH_0013950"/>
<dbReference type="Gene3D" id="3.30.420.10">
    <property type="entry name" value="Ribonuclease H-like superfamily/Ribonuclease H"/>
    <property type="match status" value="1"/>
</dbReference>
<dbReference type="GO" id="GO:0071038">
    <property type="term" value="P:TRAMP-dependent tRNA surveillance pathway"/>
    <property type="evidence" value="ECO:0007669"/>
    <property type="project" value="TreeGrafter"/>
</dbReference>
<dbReference type="PANTHER" id="PTHR12124:SF47">
    <property type="entry name" value="EXOSOME COMPONENT 10"/>
    <property type="match status" value="1"/>
</dbReference>
<feature type="domain" description="3'-5' exonuclease" evidence="1">
    <location>
        <begin position="97"/>
        <end position="269"/>
    </location>
</feature>
<dbReference type="SMART" id="SM00474">
    <property type="entry name" value="35EXOc"/>
    <property type="match status" value="1"/>
</dbReference>
<accession>U6H2T7</accession>
<sequence>MTDFIEDLWEEAMTAGVQPPPWAPQSKWQDLISNFTIFIPDDPASVPNKEPRRSVPRTLAGIGPGDLCVEGGSLCVLFVRVAVEGVEENPFEIVTKTSIVESLEDLEEVIEKITHDKACRAVGIDLEHHSLKSYRGFTCIITLVTSEEIYIIDTLSIFAHLHRLNAVTTDSSIVKILHNGENDVGWLQRDFNIFIVNAFDTGKAAQVLNIPGGISLRNILWREFGVAKDVEMTTCDWSRRPLTERMKAYVVGDVRYLLTLYYRYAGKLSKEAGKVRPKAGDIRKQAGIRTNMDVHKTAKADTHVERAVLAWRDIRSRSVDVSRAFLLPPDRILPAVVKAYRERTGEPIAHLLNAALGEECIKDFSKELDELVKAAIPEEAAVLEENCEKPLF</sequence>
<dbReference type="EMBL" id="HG693269">
    <property type="protein sequence ID" value="CDI85009.1"/>
    <property type="molecule type" value="Genomic_DNA"/>
</dbReference>
<dbReference type="InterPro" id="IPR036397">
    <property type="entry name" value="RNaseH_sf"/>
</dbReference>
<dbReference type="OrthoDB" id="2250022at2759"/>
<dbReference type="GO" id="GO:0071044">
    <property type="term" value="P:histone mRNA catabolic process"/>
    <property type="evidence" value="ECO:0007669"/>
    <property type="project" value="TreeGrafter"/>
</dbReference>
<dbReference type="AlphaFoldDB" id="U6H2T7"/>
<organism evidence="2 3">
    <name type="scientific">Eimeria praecox</name>
    <dbReference type="NCBI Taxonomy" id="51316"/>
    <lineage>
        <taxon>Eukaryota</taxon>
        <taxon>Sar</taxon>
        <taxon>Alveolata</taxon>
        <taxon>Apicomplexa</taxon>
        <taxon>Conoidasida</taxon>
        <taxon>Coccidia</taxon>
        <taxon>Eucoccidiorida</taxon>
        <taxon>Eimeriorina</taxon>
        <taxon>Eimeriidae</taxon>
        <taxon>Eimeria</taxon>
    </lineage>
</organism>
<dbReference type="GO" id="GO:0071051">
    <property type="term" value="P:poly(A)-dependent snoRNA 3'-end processing"/>
    <property type="evidence" value="ECO:0007669"/>
    <property type="project" value="TreeGrafter"/>
</dbReference>
<evidence type="ECO:0000259" key="1">
    <source>
        <dbReference type="SMART" id="SM00474"/>
    </source>
</evidence>
<dbReference type="GO" id="GO:0071040">
    <property type="term" value="P:nuclear polyadenylation-dependent antisense transcript catabolic process"/>
    <property type="evidence" value="ECO:0007669"/>
    <property type="project" value="TreeGrafter"/>
</dbReference>
<dbReference type="InterPro" id="IPR012337">
    <property type="entry name" value="RNaseH-like_sf"/>
</dbReference>
<dbReference type="GO" id="GO:0000467">
    <property type="term" value="P:exonucleolytic trimming to generate mature 3'-end of 5.8S rRNA from tricistronic rRNA transcript (SSU-rRNA, 5.8S rRNA, LSU-rRNA)"/>
    <property type="evidence" value="ECO:0007669"/>
    <property type="project" value="InterPro"/>
</dbReference>
<dbReference type="GO" id="GO:0000176">
    <property type="term" value="C:nuclear exosome (RNase complex)"/>
    <property type="evidence" value="ECO:0007669"/>
    <property type="project" value="TreeGrafter"/>
</dbReference>
<gene>
    <name evidence="2" type="ORF">EPH_0013950</name>
</gene>
<dbReference type="GO" id="GO:0003727">
    <property type="term" value="F:single-stranded RNA binding"/>
    <property type="evidence" value="ECO:0007669"/>
    <property type="project" value="TreeGrafter"/>
</dbReference>
<dbReference type="GO" id="GO:0071036">
    <property type="term" value="P:nuclear polyadenylation-dependent snoRNA catabolic process"/>
    <property type="evidence" value="ECO:0007669"/>
    <property type="project" value="TreeGrafter"/>
</dbReference>
<protein>
    <submittedName>
        <fullName evidence="2">Similar to nucleolar protein, related</fullName>
    </submittedName>
</protein>
<dbReference type="SUPFAM" id="SSF53098">
    <property type="entry name" value="Ribonuclease H-like"/>
    <property type="match status" value="1"/>
</dbReference>
<evidence type="ECO:0000313" key="3">
    <source>
        <dbReference type="Proteomes" id="UP000018201"/>
    </source>
</evidence>
<dbReference type="GO" id="GO:0005730">
    <property type="term" value="C:nucleolus"/>
    <property type="evidence" value="ECO:0007669"/>
    <property type="project" value="TreeGrafter"/>
</dbReference>
<name>U6H2T7_9EIME</name>
<dbReference type="InterPro" id="IPR002562">
    <property type="entry name" value="3'-5'_exonuclease_dom"/>
</dbReference>
<dbReference type="Pfam" id="PF01612">
    <property type="entry name" value="DNA_pol_A_exo1"/>
    <property type="match status" value="1"/>
</dbReference>
<dbReference type="GO" id="GO:0000175">
    <property type="term" value="F:3'-5'-RNA exonuclease activity"/>
    <property type="evidence" value="ECO:0007669"/>
    <property type="project" value="InterPro"/>
</dbReference>
<reference evidence="2" key="1">
    <citation type="submission" date="2013-10" db="EMBL/GenBank/DDBJ databases">
        <title>Genomic analysis of the causative agents of coccidiosis in chickens.</title>
        <authorList>
            <person name="Reid A.J."/>
            <person name="Blake D."/>
            <person name="Billington K."/>
            <person name="Browne H."/>
            <person name="Dunn M."/>
            <person name="Hung S."/>
            <person name="Kawahara F."/>
            <person name="Miranda-Saavedra D."/>
            <person name="Mourier T."/>
            <person name="Nagra H."/>
            <person name="Otto T.D."/>
            <person name="Rawlings N."/>
            <person name="Sanchez A."/>
            <person name="Sanders M."/>
            <person name="Subramaniam C."/>
            <person name="Tay Y."/>
            <person name="Dear P."/>
            <person name="Doerig C."/>
            <person name="Gruber A."/>
            <person name="Parkinson J."/>
            <person name="Shirley M."/>
            <person name="Wan K.L."/>
            <person name="Berriman M."/>
            <person name="Tomley F."/>
            <person name="Pain A."/>
        </authorList>
    </citation>
    <scope>NUCLEOTIDE SEQUENCE [LARGE SCALE GENOMIC DNA]</scope>
    <source>
        <strain evidence="2">Houghton</strain>
    </source>
</reference>
<dbReference type="PANTHER" id="PTHR12124">
    <property type="entry name" value="POLYMYOSITIS/SCLERODERMA AUTOANTIGEN-RELATED"/>
    <property type="match status" value="1"/>
</dbReference>
<dbReference type="GO" id="GO:0071039">
    <property type="term" value="P:nuclear polyadenylation-dependent CUT catabolic process"/>
    <property type="evidence" value="ECO:0007669"/>
    <property type="project" value="TreeGrafter"/>
</dbReference>
<evidence type="ECO:0000313" key="2">
    <source>
        <dbReference type="EMBL" id="CDI85009.1"/>
    </source>
</evidence>
<proteinExistence type="predicted"/>
<dbReference type="GO" id="GO:0071035">
    <property type="term" value="P:nuclear polyadenylation-dependent rRNA catabolic process"/>
    <property type="evidence" value="ECO:0007669"/>
    <property type="project" value="TreeGrafter"/>
</dbReference>
<dbReference type="InterPro" id="IPR045092">
    <property type="entry name" value="Rrp6-like"/>
</dbReference>
<reference evidence="2" key="2">
    <citation type="submission" date="2013-10" db="EMBL/GenBank/DDBJ databases">
        <authorList>
            <person name="Aslett M."/>
        </authorList>
    </citation>
    <scope>NUCLEOTIDE SEQUENCE [LARGE SCALE GENOMIC DNA]</scope>
    <source>
        <strain evidence="2">Houghton</strain>
    </source>
</reference>
<keyword evidence="3" id="KW-1185">Reference proteome</keyword>
<dbReference type="Proteomes" id="UP000018201">
    <property type="component" value="Unassembled WGS sequence"/>
</dbReference>